<accession>A0A8D8QB94</accession>
<reference evidence="1" key="1">
    <citation type="submission" date="2021-05" db="EMBL/GenBank/DDBJ databases">
        <authorList>
            <person name="Alioto T."/>
            <person name="Alioto T."/>
            <person name="Gomez Garrido J."/>
        </authorList>
    </citation>
    <scope>NUCLEOTIDE SEQUENCE</scope>
</reference>
<dbReference type="EMBL" id="HBUF01068137">
    <property type="protein sequence ID" value="CAG6628555.1"/>
    <property type="molecule type" value="Transcribed_RNA"/>
</dbReference>
<name>A0A8D8QB94_9HEMI</name>
<protein>
    <submittedName>
        <fullName evidence="1">Uncharacterized protein</fullName>
    </submittedName>
</protein>
<dbReference type="AlphaFoldDB" id="A0A8D8QB94"/>
<organism evidence="1">
    <name type="scientific">Cacopsylla melanoneura</name>
    <dbReference type="NCBI Taxonomy" id="428564"/>
    <lineage>
        <taxon>Eukaryota</taxon>
        <taxon>Metazoa</taxon>
        <taxon>Ecdysozoa</taxon>
        <taxon>Arthropoda</taxon>
        <taxon>Hexapoda</taxon>
        <taxon>Insecta</taxon>
        <taxon>Pterygota</taxon>
        <taxon>Neoptera</taxon>
        <taxon>Paraneoptera</taxon>
        <taxon>Hemiptera</taxon>
        <taxon>Sternorrhyncha</taxon>
        <taxon>Psylloidea</taxon>
        <taxon>Psyllidae</taxon>
        <taxon>Psyllinae</taxon>
        <taxon>Cacopsylla</taxon>
    </lineage>
</organism>
<dbReference type="EMBL" id="HBUF01068138">
    <property type="protein sequence ID" value="CAG6628556.1"/>
    <property type="molecule type" value="Transcribed_RNA"/>
</dbReference>
<sequence>MAPFDGTINEIESLIYKFNLQLINSEFDGTLVQSRQSKEWSNDPAPWSLTRRMHFLDYLELKMKVGSLIAENEEEIQKEDTAISAVLTVQKQLERIKTIC</sequence>
<evidence type="ECO:0000313" key="1">
    <source>
        <dbReference type="EMBL" id="CAG6628555.1"/>
    </source>
</evidence>
<proteinExistence type="predicted"/>